<feature type="transmembrane region" description="Helical" evidence="6">
    <location>
        <begin position="253"/>
        <end position="275"/>
    </location>
</feature>
<accession>A0ABY4YQF2</accession>
<sequence length="281" mass="29095">MSIRTQPTEPATDPAPTRPTTTGAPAPSRGSGILTASGVFVGRAARHSLRDVESMLMAVLLPVMLMLMFTYVFGGAIAPGGSYLDYVVPGIVLTCAGFGAASTAVGVAQDMTTGTINRLRTMPVPSATVLVGHVVASLARNLFATGVVLLVAVLIGFRPEAGPLDWLGAIGLLTLYILAITAVFAMLGLVAHSPEAANGYGFVLLFLPYVSSAFVPVETMPGWLQGFAAHQPITPVIEATRALFTGVAPGSDALVAIAWCVGIIAFAVALTAYLFPRRVAR</sequence>
<dbReference type="PANTHER" id="PTHR43229">
    <property type="entry name" value="NODULATION PROTEIN J"/>
    <property type="match status" value="1"/>
</dbReference>
<evidence type="ECO:0000256" key="4">
    <source>
        <dbReference type="ARBA" id="ARBA00023136"/>
    </source>
</evidence>
<keyword evidence="3 6" id="KW-1133">Transmembrane helix</keyword>
<dbReference type="InterPro" id="IPR047817">
    <property type="entry name" value="ABC2_TM_bact-type"/>
</dbReference>
<dbReference type="PROSITE" id="PS51012">
    <property type="entry name" value="ABC_TM2"/>
    <property type="match status" value="1"/>
</dbReference>
<keyword evidence="4 6" id="KW-0472">Membrane</keyword>
<dbReference type="PIRSF" id="PIRSF006648">
    <property type="entry name" value="DrrB"/>
    <property type="match status" value="1"/>
</dbReference>
<name>A0ABY4YQF2_9MICO</name>
<evidence type="ECO:0000313" key="10">
    <source>
        <dbReference type="Proteomes" id="UP001056455"/>
    </source>
</evidence>
<keyword evidence="2 6" id="KW-0812">Transmembrane</keyword>
<feature type="region of interest" description="Disordered" evidence="7">
    <location>
        <begin position="1"/>
        <end position="31"/>
    </location>
</feature>
<evidence type="ECO:0000313" key="9">
    <source>
        <dbReference type="EMBL" id="USQ79001.1"/>
    </source>
</evidence>
<comment type="similarity">
    <text evidence="6">Belongs to the ABC-2 integral membrane protein family.</text>
</comment>
<keyword evidence="10" id="KW-1185">Reference proteome</keyword>
<dbReference type="InterPro" id="IPR051784">
    <property type="entry name" value="Nod_factor_ABC_transporter"/>
</dbReference>
<comment type="subcellular location">
    <subcellularLocation>
        <location evidence="6">Cell membrane</location>
        <topology evidence="6">Multi-pass membrane protein</topology>
    </subcellularLocation>
    <subcellularLocation>
        <location evidence="1">Membrane</location>
        <topology evidence="1">Multi-pass membrane protein</topology>
    </subcellularLocation>
</comment>
<protein>
    <recommendedName>
        <fullName evidence="6">Transport permease protein</fullName>
    </recommendedName>
</protein>
<feature type="transmembrane region" description="Helical" evidence="6">
    <location>
        <begin position="197"/>
        <end position="217"/>
    </location>
</feature>
<feature type="domain" description="ABC transmembrane type-2" evidence="8">
    <location>
        <begin position="53"/>
        <end position="278"/>
    </location>
</feature>
<evidence type="ECO:0000256" key="3">
    <source>
        <dbReference type="ARBA" id="ARBA00022989"/>
    </source>
</evidence>
<feature type="transmembrane region" description="Helical" evidence="6">
    <location>
        <begin position="55"/>
        <end position="74"/>
    </location>
</feature>
<proteinExistence type="inferred from homology"/>
<feature type="compositionally biased region" description="Low complexity" evidence="7">
    <location>
        <begin position="1"/>
        <end position="27"/>
    </location>
</feature>
<feature type="transmembrane region" description="Helical" evidence="6">
    <location>
        <begin position="169"/>
        <end position="190"/>
    </location>
</feature>
<feature type="transmembrane region" description="Helical" evidence="6">
    <location>
        <begin position="129"/>
        <end position="157"/>
    </location>
</feature>
<evidence type="ECO:0000256" key="6">
    <source>
        <dbReference type="RuleBase" id="RU361157"/>
    </source>
</evidence>
<evidence type="ECO:0000256" key="5">
    <source>
        <dbReference type="ARBA" id="ARBA00023251"/>
    </source>
</evidence>
<dbReference type="RefSeq" id="WP_252591888.1">
    <property type="nucleotide sequence ID" value="NZ_CP099489.1"/>
</dbReference>
<dbReference type="Proteomes" id="UP001056455">
    <property type="component" value="Chromosome"/>
</dbReference>
<dbReference type="InterPro" id="IPR013525">
    <property type="entry name" value="ABC2_TM"/>
</dbReference>
<keyword evidence="6" id="KW-0813">Transport</keyword>
<dbReference type="EMBL" id="CP099489">
    <property type="protein sequence ID" value="USQ79001.1"/>
    <property type="molecule type" value="Genomic_DNA"/>
</dbReference>
<feature type="transmembrane region" description="Helical" evidence="6">
    <location>
        <begin position="86"/>
        <end position="108"/>
    </location>
</feature>
<organism evidence="9 10">
    <name type="scientific">Ornithinimicrobium faecis</name>
    <dbReference type="NCBI Taxonomy" id="2934158"/>
    <lineage>
        <taxon>Bacteria</taxon>
        <taxon>Bacillati</taxon>
        <taxon>Actinomycetota</taxon>
        <taxon>Actinomycetes</taxon>
        <taxon>Micrococcales</taxon>
        <taxon>Ornithinimicrobiaceae</taxon>
        <taxon>Ornithinimicrobium</taxon>
    </lineage>
</organism>
<evidence type="ECO:0000256" key="1">
    <source>
        <dbReference type="ARBA" id="ARBA00004141"/>
    </source>
</evidence>
<reference evidence="9" key="1">
    <citation type="submission" date="2022-06" db="EMBL/GenBank/DDBJ databases">
        <title>Ornithinimicrobium HY1793.</title>
        <authorList>
            <person name="Huang Y."/>
        </authorList>
    </citation>
    <scope>NUCLEOTIDE SEQUENCE</scope>
    <source>
        <strain evidence="9">HY1793</strain>
    </source>
</reference>
<evidence type="ECO:0000256" key="7">
    <source>
        <dbReference type="SAM" id="MobiDB-lite"/>
    </source>
</evidence>
<gene>
    <name evidence="9" type="ORF">NF556_15415</name>
</gene>
<dbReference type="Pfam" id="PF01061">
    <property type="entry name" value="ABC2_membrane"/>
    <property type="match status" value="1"/>
</dbReference>
<evidence type="ECO:0000256" key="2">
    <source>
        <dbReference type="ARBA" id="ARBA00022692"/>
    </source>
</evidence>
<keyword evidence="6" id="KW-1003">Cell membrane</keyword>
<dbReference type="PANTHER" id="PTHR43229:SF2">
    <property type="entry name" value="NODULATION PROTEIN J"/>
    <property type="match status" value="1"/>
</dbReference>
<keyword evidence="5" id="KW-0046">Antibiotic resistance</keyword>
<evidence type="ECO:0000259" key="8">
    <source>
        <dbReference type="PROSITE" id="PS51012"/>
    </source>
</evidence>
<dbReference type="InterPro" id="IPR000412">
    <property type="entry name" value="ABC_2_transport"/>
</dbReference>